<protein>
    <submittedName>
        <fullName evidence="1">Uncharacterized protein</fullName>
    </submittedName>
</protein>
<keyword evidence="2" id="KW-1185">Reference proteome</keyword>
<dbReference type="Proteomes" id="UP000006867">
    <property type="component" value="Chromosome"/>
</dbReference>
<dbReference type="EMBL" id="CP002207">
    <property type="protein sequence ID" value="ADP32439.1"/>
    <property type="molecule type" value="Genomic_DNA"/>
</dbReference>
<proteinExistence type="predicted"/>
<reference evidence="1 2" key="1">
    <citation type="journal article" date="2011" name="Front. Microbiol.">
        <title>Genomic signatures of strain selection and enhancement in Bacillus atrophaeus var. globigii, a historical biowarfare simulant.</title>
        <authorList>
            <person name="Gibbons H.S."/>
            <person name="Broomall S.M."/>
            <person name="McNew L.A."/>
            <person name="Daligault H."/>
            <person name="Chapman C."/>
            <person name="Bruce D."/>
            <person name="Karavis M."/>
            <person name="Krepps M."/>
            <person name="McGregor P.A."/>
            <person name="Hong C."/>
            <person name="Park K.H."/>
            <person name="Akmal A."/>
            <person name="Feldman A."/>
            <person name="Lin J.S."/>
            <person name="Chang W.E."/>
            <person name="Higgs B.W."/>
            <person name="Demirev P."/>
            <person name="Lindquist J."/>
            <person name="Liem A."/>
            <person name="Fochler E."/>
            <person name="Read T.D."/>
            <person name="Tapia R."/>
            <person name="Johnson S."/>
            <person name="Bishop-Lilly K.A."/>
            <person name="Detter C."/>
            <person name="Han C."/>
            <person name="Sozhamannan S."/>
            <person name="Rosenzweig C.N."/>
            <person name="Skowronski E.W."/>
        </authorList>
    </citation>
    <scope>NUCLEOTIDE SEQUENCE [LARGE SCALE GENOMIC DNA]</scope>
    <source>
        <strain evidence="1 2">1942</strain>
    </source>
</reference>
<sequence length="37" mass="4576">MRLIKLELNVIHVKWCPITYNKQIFNLKKLTLHRNQK</sequence>
<organism evidence="1 2">
    <name type="scientific">Bacillus atrophaeus (strain 1942)</name>
    <dbReference type="NCBI Taxonomy" id="720555"/>
    <lineage>
        <taxon>Bacteria</taxon>
        <taxon>Bacillati</taxon>
        <taxon>Bacillota</taxon>
        <taxon>Bacilli</taxon>
        <taxon>Bacillales</taxon>
        <taxon>Bacillaceae</taxon>
        <taxon>Bacillus</taxon>
    </lineage>
</organism>
<evidence type="ECO:0000313" key="1">
    <source>
        <dbReference type="EMBL" id="ADP32439.1"/>
    </source>
</evidence>
<name>A0ABM5LX33_BACA1</name>
<accession>A0ABM5LX33</accession>
<gene>
    <name evidence="1" type="ordered locus">BATR1942_07455</name>
</gene>
<evidence type="ECO:0000313" key="2">
    <source>
        <dbReference type="Proteomes" id="UP000006867"/>
    </source>
</evidence>